<reference evidence="5" key="1">
    <citation type="submission" date="2024-06" db="EMBL/GenBank/DDBJ databases">
        <authorList>
            <person name="Song Z."/>
        </authorList>
    </citation>
    <scope>NUCLEOTIDE SEQUENCE</scope>
    <source>
        <strain evidence="5">A1-4-2</strain>
    </source>
</reference>
<dbReference type="Pfam" id="PF02358">
    <property type="entry name" value="Trehalose_PPase"/>
    <property type="match status" value="1"/>
</dbReference>
<keyword evidence="4" id="KW-0460">Magnesium</keyword>
<dbReference type="InterPro" id="IPR003337">
    <property type="entry name" value="Trehalose_PPase"/>
</dbReference>
<evidence type="ECO:0000313" key="5">
    <source>
        <dbReference type="EMBL" id="XBU16981.1"/>
    </source>
</evidence>
<dbReference type="InterPro" id="IPR006379">
    <property type="entry name" value="HAD-SF_hydro_IIB"/>
</dbReference>
<evidence type="ECO:0000256" key="2">
    <source>
        <dbReference type="ARBA" id="ARBA00008770"/>
    </source>
</evidence>
<accession>A0AAU7T112</accession>
<dbReference type="GO" id="GO:0004805">
    <property type="term" value="F:trehalose-phosphatase activity"/>
    <property type="evidence" value="ECO:0007669"/>
    <property type="project" value="UniProtKB-EC"/>
</dbReference>
<dbReference type="NCBIfam" id="TIGR01484">
    <property type="entry name" value="HAD-SF-IIB"/>
    <property type="match status" value="1"/>
</dbReference>
<comment type="cofactor">
    <cofactor evidence="4">
        <name>Mg(2+)</name>
        <dbReference type="ChEBI" id="CHEBI:18420"/>
    </cofactor>
</comment>
<dbReference type="Gene3D" id="3.40.50.1000">
    <property type="entry name" value="HAD superfamily/HAD-like"/>
    <property type="match status" value="1"/>
</dbReference>
<evidence type="ECO:0000256" key="1">
    <source>
        <dbReference type="ARBA" id="ARBA00005199"/>
    </source>
</evidence>
<dbReference type="GO" id="GO:0005992">
    <property type="term" value="P:trehalose biosynthetic process"/>
    <property type="evidence" value="ECO:0007669"/>
    <property type="project" value="InterPro"/>
</dbReference>
<keyword evidence="3 4" id="KW-0378">Hydrolase</keyword>
<organism evidence="5">
    <name type="scientific">Acinetobacter sp. A1-4-2</name>
    <dbReference type="NCBI Taxonomy" id="3156489"/>
    <lineage>
        <taxon>Bacteria</taxon>
        <taxon>Pseudomonadati</taxon>
        <taxon>Pseudomonadota</taxon>
        <taxon>Gammaproteobacteria</taxon>
        <taxon>Moraxellales</taxon>
        <taxon>Moraxellaceae</taxon>
        <taxon>Acinetobacter</taxon>
    </lineage>
</organism>
<dbReference type="InterPro" id="IPR023214">
    <property type="entry name" value="HAD_sf"/>
</dbReference>
<name>A0AAU7T112_9GAMM</name>
<dbReference type="InterPro" id="IPR036412">
    <property type="entry name" value="HAD-like_sf"/>
</dbReference>
<dbReference type="AlphaFoldDB" id="A0AAU7T112"/>
<protein>
    <recommendedName>
        <fullName evidence="4">Trehalose 6-phosphate phosphatase</fullName>
        <ecNumber evidence="4">3.1.3.12</ecNumber>
    </recommendedName>
</protein>
<evidence type="ECO:0000256" key="4">
    <source>
        <dbReference type="RuleBase" id="RU361117"/>
    </source>
</evidence>
<dbReference type="Gene3D" id="3.30.70.1020">
    <property type="entry name" value="Trehalose-6-phosphate phosphatase related protein, domain 2"/>
    <property type="match status" value="1"/>
</dbReference>
<comment type="pathway">
    <text evidence="1 4">Glycan biosynthesis; trehalose biosynthesis.</text>
</comment>
<comment type="catalytic activity">
    <reaction evidence="4">
        <text>alpha,alpha-trehalose 6-phosphate + H2O = alpha,alpha-trehalose + phosphate</text>
        <dbReference type="Rhea" id="RHEA:23420"/>
        <dbReference type="ChEBI" id="CHEBI:15377"/>
        <dbReference type="ChEBI" id="CHEBI:16551"/>
        <dbReference type="ChEBI" id="CHEBI:43474"/>
        <dbReference type="ChEBI" id="CHEBI:58429"/>
        <dbReference type="EC" id="3.1.3.12"/>
    </reaction>
</comment>
<evidence type="ECO:0000256" key="3">
    <source>
        <dbReference type="ARBA" id="ARBA00022801"/>
    </source>
</evidence>
<keyword evidence="4" id="KW-0479">Metal-binding</keyword>
<dbReference type="NCBIfam" id="TIGR00685">
    <property type="entry name" value="T6PP"/>
    <property type="match status" value="1"/>
</dbReference>
<dbReference type="InterPro" id="IPR044651">
    <property type="entry name" value="OTSB-like"/>
</dbReference>
<dbReference type="GO" id="GO:0000287">
    <property type="term" value="F:magnesium ion binding"/>
    <property type="evidence" value="ECO:0007669"/>
    <property type="project" value="UniProtKB-ARBA"/>
</dbReference>
<dbReference type="EMBL" id="CP157981">
    <property type="protein sequence ID" value="XBU16981.1"/>
    <property type="molecule type" value="Genomic_DNA"/>
</dbReference>
<comment type="similarity">
    <text evidence="2 4">Belongs to the trehalose phosphatase family.</text>
</comment>
<comment type="function">
    <text evidence="4">Removes the phosphate from trehalose 6-phosphate to produce free trehalose.</text>
</comment>
<dbReference type="RefSeq" id="WP_349929672.1">
    <property type="nucleotide sequence ID" value="NZ_CP157981.1"/>
</dbReference>
<dbReference type="PANTHER" id="PTHR43768:SF3">
    <property type="entry name" value="TREHALOSE 6-PHOSPHATE PHOSPHATASE"/>
    <property type="match status" value="1"/>
</dbReference>
<sequence length="282" mass="32104">MCGSSSYSHPCQHYAHNLLQFIIPYLSRDKKYCLFLDIDGTISEFHPDPSQSFISFTTLNTLQQLSHLNVSIIFLTGRSVKVASKLLFPLKMPIAGTHGLEIKIDDDTQFSIATNAIHFSSLQDDIRKRCQPYPQLLIENKTYSVAIHYRQHPELADIAKQIAEEILETYPELKINEGKYVFELLPQQADKGQAIQTMLEYLNLNDVFAIFIGDDKTDESGFKVINQLEGISIKVGPEPTQAHYRLKNVEDVTDFLDLFSQFLEEHCLRLSQVSEGEKACLD</sequence>
<proteinExistence type="inferred from homology"/>
<gene>
    <name evidence="5" type="primary">otsB</name>
    <name evidence="5" type="ORF">ABJ384_07440</name>
</gene>
<dbReference type="PANTHER" id="PTHR43768">
    <property type="entry name" value="TREHALOSE 6-PHOSPHATE PHOSPHATASE"/>
    <property type="match status" value="1"/>
</dbReference>
<dbReference type="EC" id="3.1.3.12" evidence="4"/>
<dbReference type="SUPFAM" id="SSF56784">
    <property type="entry name" value="HAD-like"/>
    <property type="match status" value="1"/>
</dbReference>